<feature type="compositionally biased region" description="Basic residues" evidence="1">
    <location>
        <begin position="303"/>
        <end position="318"/>
    </location>
</feature>
<name>A0AAW0B9Y7_9AGAR</name>
<dbReference type="AlphaFoldDB" id="A0AAW0B9Y7"/>
<comment type="caution">
    <text evidence="3">The sequence shown here is derived from an EMBL/GenBank/DDBJ whole genome shotgun (WGS) entry which is preliminary data.</text>
</comment>
<organism evidence="3 4">
    <name type="scientific">Favolaschia claudopus</name>
    <dbReference type="NCBI Taxonomy" id="2862362"/>
    <lineage>
        <taxon>Eukaryota</taxon>
        <taxon>Fungi</taxon>
        <taxon>Dikarya</taxon>
        <taxon>Basidiomycota</taxon>
        <taxon>Agaricomycotina</taxon>
        <taxon>Agaricomycetes</taxon>
        <taxon>Agaricomycetidae</taxon>
        <taxon>Agaricales</taxon>
        <taxon>Marasmiineae</taxon>
        <taxon>Mycenaceae</taxon>
        <taxon>Favolaschia</taxon>
    </lineage>
</organism>
<accession>A0AAW0B9Y7</accession>
<keyword evidence="4" id="KW-1185">Reference proteome</keyword>
<evidence type="ECO:0000313" key="4">
    <source>
        <dbReference type="Proteomes" id="UP001362999"/>
    </source>
</evidence>
<protein>
    <submittedName>
        <fullName evidence="3">Uncharacterized protein</fullName>
    </submittedName>
</protein>
<dbReference type="Proteomes" id="UP001362999">
    <property type="component" value="Unassembled WGS sequence"/>
</dbReference>
<feature type="compositionally biased region" description="Acidic residues" evidence="1">
    <location>
        <begin position="67"/>
        <end position="79"/>
    </location>
</feature>
<evidence type="ECO:0000256" key="1">
    <source>
        <dbReference type="SAM" id="MobiDB-lite"/>
    </source>
</evidence>
<keyword evidence="2" id="KW-0472">Membrane</keyword>
<keyword evidence="2" id="KW-0812">Transmembrane</keyword>
<sequence>ETSAAASARPSSASSTNILRQRGYHLPERASHSFTAAETNARSDGSDNDNVNDQEESRSLPSPTGYYDEEEGAEDDEGEGEKAAPGALDDDSGPPAADAHLIGYFQADEIDDDEHGPPRPWYKPSLPIILALAPPIGNWLTGGDHLKDLILLLLLIFYLHQLTEVSWSLYRSARPRRSPTSFSTPSTPSTASALHIAAAKFQLRSLKLLLLTLCVLSPVLGVLLLRSLASFTSSSPTPNAAATTTPISWFSTTLFGLITAIRPLRELVSRVSTRTSTLHDQIHSTTSASASSRHHSPIERRSSRSPRPTRARAVRVRRGRADAA</sequence>
<reference evidence="3 4" key="1">
    <citation type="journal article" date="2024" name="J Genomics">
        <title>Draft genome sequencing and assembly of Favolaschia claudopus CIRM-BRFM 2984 isolated from oak limbs.</title>
        <authorList>
            <person name="Navarro D."/>
            <person name="Drula E."/>
            <person name="Chaduli D."/>
            <person name="Cazenave R."/>
            <person name="Ahrendt S."/>
            <person name="Wang J."/>
            <person name="Lipzen A."/>
            <person name="Daum C."/>
            <person name="Barry K."/>
            <person name="Grigoriev I.V."/>
            <person name="Favel A."/>
            <person name="Rosso M.N."/>
            <person name="Martin F."/>
        </authorList>
    </citation>
    <scope>NUCLEOTIDE SEQUENCE [LARGE SCALE GENOMIC DNA]</scope>
    <source>
        <strain evidence="3 4">CIRM-BRFM 2984</strain>
    </source>
</reference>
<feature type="transmembrane region" description="Helical" evidence="2">
    <location>
        <begin position="247"/>
        <end position="264"/>
    </location>
</feature>
<gene>
    <name evidence="3" type="ORF">R3P38DRAFT_2961206</name>
</gene>
<evidence type="ECO:0000313" key="3">
    <source>
        <dbReference type="EMBL" id="KAK7022509.1"/>
    </source>
</evidence>
<feature type="compositionally biased region" description="Low complexity" evidence="1">
    <location>
        <begin position="1"/>
        <end position="15"/>
    </location>
</feature>
<feature type="non-terminal residue" evidence="3">
    <location>
        <position position="1"/>
    </location>
</feature>
<proteinExistence type="predicted"/>
<dbReference type="EMBL" id="JAWWNJ010000037">
    <property type="protein sequence ID" value="KAK7022509.1"/>
    <property type="molecule type" value="Genomic_DNA"/>
</dbReference>
<dbReference type="PANTHER" id="PTHR42032:SF1">
    <property type="entry name" value="YALI0E30679P"/>
    <property type="match status" value="1"/>
</dbReference>
<keyword evidence="2" id="KW-1133">Transmembrane helix</keyword>
<feature type="compositionally biased region" description="Polar residues" evidence="1">
    <location>
        <begin position="32"/>
        <end position="45"/>
    </location>
</feature>
<dbReference type="PANTHER" id="PTHR42032">
    <property type="entry name" value="YALI0E30679P"/>
    <property type="match status" value="1"/>
</dbReference>
<feature type="region of interest" description="Disordered" evidence="1">
    <location>
        <begin position="1"/>
        <end position="98"/>
    </location>
</feature>
<feature type="transmembrane region" description="Helical" evidence="2">
    <location>
        <begin position="208"/>
        <end position="227"/>
    </location>
</feature>
<evidence type="ECO:0000256" key="2">
    <source>
        <dbReference type="SAM" id="Phobius"/>
    </source>
</evidence>
<feature type="region of interest" description="Disordered" evidence="1">
    <location>
        <begin position="275"/>
        <end position="324"/>
    </location>
</feature>